<keyword evidence="4" id="KW-1185">Reference proteome</keyword>
<protein>
    <submittedName>
        <fullName evidence="3">Cytosine/adenosine deaminase-related metal-dependent hydrolase</fullName>
    </submittedName>
</protein>
<gene>
    <name evidence="3" type="ORF">HDA39_008382</name>
</gene>
<dbReference type="PANTHER" id="PTHR43794">
    <property type="entry name" value="AMINOHYDROLASE SSNA-RELATED"/>
    <property type="match status" value="1"/>
</dbReference>
<accession>A0A7W9JHL3</accession>
<dbReference type="Gene3D" id="3.20.20.140">
    <property type="entry name" value="Metal-dependent hydrolases"/>
    <property type="match status" value="1"/>
</dbReference>
<dbReference type="Gene3D" id="2.30.40.10">
    <property type="entry name" value="Urease, subunit C, domain 1"/>
    <property type="match status" value="1"/>
</dbReference>
<dbReference type="InterPro" id="IPR011059">
    <property type="entry name" value="Metal-dep_hydrolase_composite"/>
</dbReference>
<dbReference type="PANTHER" id="PTHR43794:SF11">
    <property type="entry name" value="AMIDOHYDROLASE-RELATED DOMAIN-CONTAINING PROTEIN"/>
    <property type="match status" value="1"/>
</dbReference>
<reference evidence="3 4" key="1">
    <citation type="submission" date="2020-08" db="EMBL/GenBank/DDBJ databases">
        <title>Sequencing the genomes of 1000 actinobacteria strains.</title>
        <authorList>
            <person name="Klenk H.-P."/>
        </authorList>
    </citation>
    <scope>NUCLEOTIDE SEQUENCE [LARGE SCALE GENOMIC DNA]</scope>
    <source>
        <strain evidence="3 4">DSM 28967</strain>
    </source>
</reference>
<dbReference type="EMBL" id="JACHMY010000001">
    <property type="protein sequence ID" value="MBB5841648.1"/>
    <property type="molecule type" value="Genomic_DNA"/>
</dbReference>
<evidence type="ECO:0000313" key="4">
    <source>
        <dbReference type="Proteomes" id="UP000549971"/>
    </source>
</evidence>
<name>A0A7W9JHL3_9ACTN</name>
<feature type="domain" description="Amidohydrolase-related" evidence="2">
    <location>
        <begin position="60"/>
        <end position="400"/>
    </location>
</feature>
<dbReference type="InterPro" id="IPR032466">
    <property type="entry name" value="Metal_Hydrolase"/>
</dbReference>
<dbReference type="SUPFAM" id="SSF51556">
    <property type="entry name" value="Metallo-dependent hydrolases"/>
    <property type="match status" value="1"/>
</dbReference>
<dbReference type="Pfam" id="PF01979">
    <property type="entry name" value="Amidohydro_1"/>
    <property type="match status" value="1"/>
</dbReference>
<dbReference type="SUPFAM" id="SSF51338">
    <property type="entry name" value="Composite domain of metallo-dependent hydrolases"/>
    <property type="match status" value="1"/>
</dbReference>
<evidence type="ECO:0000259" key="2">
    <source>
        <dbReference type="Pfam" id="PF01979"/>
    </source>
</evidence>
<sequence length="438" mass="46306">MTDTGATLVRGATILTMDPVIGDFDRADLLIEGSRISAVAPAIPIDPDAEVDVIDADGRIVIPGFVDTHRHLWEVLVRGGGPHHTLEQYYTDVLGHVGSQVTPEDVHLGTKASALSALLAGITTLQDTANIQLTPAHTDAAIAALRETGVRAVFCYGNPYPVMARYGAGLGDDVRRIRSELLPDDDADVTMALLTEWGDDDAERRNAWLARDLGVRTARHVGASTPLSRLRDLGVLQSGTTFIHGNGLPPDELELIADSGGTLSVAPAIELLMGHGIPMLGRTPPAVPLSLSTSAEVTVASDFFTQMRAALQTGRTFGRGADSGRELTVTDVLGLATRDGAAALGLDTRTGTLTPGKDADLIILRADDLDVTPVHDPASTVVLQMDRRHIDAVFRAGRAVVRDGAAVESRPELVKALQVAAARLGPVPRTSASQQRRS</sequence>
<dbReference type="GO" id="GO:0016810">
    <property type="term" value="F:hydrolase activity, acting on carbon-nitrogen (but not peptide) bonds"/>
    <property type="evidence" value="ECO:0007669"/>
    <property type="project" value="InterPro"/>
</dbReference>
<evidence type="ECO:0000313" key="3">
    <source>
        <dbReference type="EMBL" id="MBB5841648.1"/>
    </source>
</evidence>
<dbReference type="AlphaFoldDB" id="A0A7W9JHL3"/>
<dbReference type="Proteomes" id="UP000549971">
    <property type="component" value="Unassembled WGS sequence"/>
</dbReference>
<comment type="caution">
    <text evidence="3">The sequence shown here is derived from an EMBL/GenBank/DDBJ whole genome shotgun (WGS) entry which is preliminary data.</text>
</comment>
<organism evidence="3 4">
    <name type="scientific">Kribbella italica</name>
    <dbReference type="NCBI Taxonomy" id="1540520"/>
    <lineage>
        <taxon>Bacteria</taxon>
        <taxon>Bacillati</taxon>
        <taxon>Actinomycetota</taxon>
        <taxon>Actinomycetes</taxon>
        <taxon>Propionibacteriales</taxon>
        <taxon>Kribbellaceae</taxon>
        <taxon>Kribbella</taxon>
    </lineage>
</organism>
<dbReference type="RefSeq" id="WP_184805262.1">
    <property type="nucleotide sequence ID" value="NZ_JACHMY010000001.1"/>
</dbReference>
<dbReference type="InterPro" id="IPR006680">
    <property type="entry name" value="Amidohydro-rel"/>
</dbReference>
<evidence type="ECO:0000256" key="1">
    <source>
        <dbReference type="ARBA" id="ARBA00022801"/>
    </source>
</evidence>
<proteinExistence type="predicted"/>
<keyword evidence="1 3" id="KW-0378">Hydrolase</keyword>
<dbReference type="InterPro" id="IPR050287">
    <property type="entry name" value="MTA/SAH_deaminase"/>
</dbReference>